<feature type="transmembrane region" description="Helical" evidence="8">
    <location>
        <begin position="39"/>
        <end position="61"/>
    </location>
</feature>
<feature type="transmembrane region" description="Helical" evidence="8">
    <location>
        <begin position="338"/>
        <end position="356"/>
    </location>
</feature>
<evidence type="ECO:0000256" key="5">
    <source>
        <dbReference type="ARBA" id="ARBA00022692"/>
    </source>
</evidence>
<feature type="transmembrane region" description="Helical" evidence="8">
    <location>
        <begin position="270"/>
        <end position="294"/>
    </location>
</feature>
<reference evidence="9" key="1">
    <citation type="journal article" date="2014" name="Int. J. Syst. Evol. Microbiol.">
        <title>Complete genome sequence of Corynebacterium casei LMG S-19264T (=DSM 44701T), isolated from a smear-ripened cheese.</title>
        <authorList>
            <consortium name="US DOE Joint Genome Institute (JGI-PGF)"/>
            <person name="Walter F."/>
            <person name="Albersmeier A."/>
            <person name="Kalinowski J."/>
            <person name="Ruckert C."/>
        </authorList>
    </citation>
    <scope>NUCLEOTIDE SEQUENCE</scope>
    <source>
        <strain evidence="9">CGMCC 1.6333</strain>
    </source>
</reference>
<dbReference type="AlphaFoldDB" id="A0A917TXJ9"/>
<dbReference type="Proteomes" id="UP000618460">
    <property type="component" value="Unassembled WGS sequence"/>
</dbReference>
<feature type="transmembrane region" description="Helical" evidence="8">
    <location>
        <begin position="147"/>
        <end position="169"/>
    </location>
</feature>
<dbReference type="OrthoDB" id="2081904at2"/>
<feature type="transmembrane region" description="Helical" evidence="8">
    <location>
        <begin position="306"/>
        <end position="326"/>
    </location>
</feature>
<dbReference type="EMBL" id="BMLG01000033">
    <property type="protein sequence ID" value="GGM43133.1"/>
    <property type="molecule type" value="Genomic_DNA"/>
</dbReference>
<comment type="subcellular location">
    <subcellularLocation>
        <location evidence="1">Membrane</location>
        <topology evidence="1">Multi-pass membrane protein</topology>
    </subcellularLocation>
</comment>
<keyword evidence="10" id="KW-1185">Reference proteome</keyword>
<evidence type="ECO:0000256" key="1">
    <source>
        <dbReference type="ARBA" id="ARBA00004141"/>
    </source>
</evidence>
<protein>
    <submittedName>
        <fullName evidence="9">Uncharacterized protein</fullName>
    </submittedName>
</protein>
<comment type="similarity">
    <text evidence="2">Belongs to the amino acid-polyamine-organocation (APC) superfamily. Spore germination protein (SGP) (TC 2.A.3.9) family.</text>
</comment>
<sequence>MHDKKTLKASEMFAMVTMLVGMKLTDTTATLYAQKSQNAFWVMPIISFLVILPSFLLLLFLLKKYQDKNLVELLESILGSVMGKLLGFFIFISSFLLIGLDSRSHIEQIKLLYFPASPNTVIFFLLLCIVFLGAKKGFEVIGFASKISLPFVKISVLILAILIMGEVVWQRIFPIFGSGLTIVLTEGVLKGSIFSEFFLLTIAYTSLRKTADFRIGALFGAFFVLFEIVFFFFVYTTVFDYNSIEKISFPFHDLTQFVSLGDYFTNIETFFMVFWLLAGFLRFIIYIYLLTWIFGAIFNISEFEPLLLPLSFITLVIGMIPDNSVVNETVYRDTLLNYVTPLYVIFPILLWGVALARGDLKKQ</sequence>
<dbReference type="GO" id="GO:0016020">
    <property type="term" value="C:membrane"/>
    <property type="evidence" value="ECO:0007669"/>
    <property type="project" value="UniProtKB-SubCell"/>
</dbReference>
<accession>A0A917TXJ9</accession>
<keyword evidence="6 8" id="KW-1133">Transmembrane helix</keyword>
<evidence type="ECO:0000256" key="3">
    <source>
        <dbReference type="ARBA" id="ARBA00022448"/>
    </source>
</evidence>
<feature type="transmembrane region" description="Helical" evidence="8">
    <location>
        <begin position="112"/>
        <end position="135"/>
    </location>
</feature>
<comment type="caution">
    <text evidence="9">The sequence shown here is derived from an EMBL/GenBank/DDBJ whole genome shotgun (WGS) entry which is preliminary data.</text>
</comment>
<keyword evidence="3" id="KW-0813">Transport</keyword>
<name>A0A917TXJ9_9BACI</name>
<dbReference type="PANTHER" id="PTHR34975">
    <property type="entry name" value="SPORE GERMINATION PROTEIN A2"/>
    <property type="match status" value="1"/>
</dbReference>
<organism evidence="9 10">
    <name type="scientific">Paraliobacillus quinghaiensis</name>
    <dbReference type="NCBI Taxonomy" id="470815"/>
    <lineage>
        <taxon>Bacteria</taxon>
        <taxon>Bacillati</taxon>
        <taxon>Bacillota</taxon>
        <taxon>Bacilli</taxon>
        <taxon>Bacillales</taxon>
        <taxon>Bacillaceae</taxon>
        <taxon>Paraliobacillus</taxon>
    </lineage>
</organism>
<feature type="transmembrane region" description="Helical" evidence="8">
    <location>
        <begin position="175"/>
        <end position="203"/>
    </location>
</feature>
<keyword evidence="4" id="KW-0309">Germination</keyword>
<reference evidence="9" key="2">
    <citation type="submission" date="2020-09" db="EMBL/GenBank/DDBJ databases">
        <authorList>
            <person name="Sun Q."/>
            <person name="Zhou Y."/>
        </authorList>
    </citation>
    <scope>NUCLEOTIDE SEQUENCE</scope>
    <source>
        <strain evidence="9">CGMCC 1.6333</strain>
    </source>
</reference>
<feature type="transmembrane region" description="Helical" evidence="8">
    <location>
        <begin position="215"/>
        <end position="235"/>
    </location>
</feature>
<evidence type="ECO:0000256" key="4">
    <source>
        <dbReference type="ARBA" id="ARBA00022544"/>
    </source>
</evidence>
<dbReference type="InterPro" id="IPR004761">
    <property type="entry name" value="Spore_GerAB"/>
</dbReference>
<evidence type="ECO:0000256" key="7">
    <source>
        <dbReference type="ARBA" id="ARBA00023136"/>
    </source>
</evidence>
<evidence type="ECO:0000256" key="8">
    <source>
        <dbReference type="SAM" id="Phobius"/>
    </source>
</evidence>
<dbReference type="PANTHER" id="PTHR34975:SF2">
    <property type="entry name" value="SPORE GERMINATION PROTEIN A2"/>
    <property type="match status" value="1"/>
</dbReference>
<evidence type="ECO:0000313" key="10">
    <source>
        <dbReference type="Proteomes" id="UP000618460"/>
    </source>
</evidence>
<gene>
    <name evidence="9" type="ORF">GCM10011351_31380</name>
</gene>
<evidence type="ECO:0000256" key="2">
    <source>
        <dbReference type="ARBA" id="ARBA00007998"/>
    </source>
</evidence>
<feature type="transmembrane region" description="Helical" evidence="8">
    <location>
        <begin position="73"/>
        <end position="100"/>
    </location>
</feature>
<proteinExistence type="inferred from homology"/>
<evidence type="ECO:0000313" key="9">
    <source>
        <dbReference type="EMBL" id="GGM43133.1"/>
    </source>
</evidence>
<dbReference type="RefSeq" id="WP_117157283.1">
    <property type="nucleotide sequence ID" value="NZ_BMLG01000033.1"/>
</dbReference>
<keyword evidence="7 8" id="KW-0472">Membrane</keyword>
<keyword evidence="5 8" id="KW-0812">Transmembrane</keyword>
<dbReference type="GO" id="GO:0009847">
    <property type="term" value="P:spore germination"/>
    <property type="evidence" value="ECO:0007669"/>
    <property type="project" value="InterPro"/>
</dbReference>
<evidence type="ECO:0000256" key="6">
    <source>
        <dbReference type="ARBA" id="ARBA00022989"/>
    </source>
</evidence>
<dbReference type="Pfam" id="PF03845">
    <property type="entry name" value="Spore_permease"/>
    <property type="match status" value="1"/>
</dbReference>